<dbReference type="Gene3D" id="3.30.300.70">
    <property type="entry name" value="RimP-like superfamily, N-terminal"/>
    <property type="match status" value="1"/>
</dbReference>
<gene>
    <name evidence="3" type="primary">rimP</name>
    <name evidence="6" type="ORF">G6R27_00955</name>
</gene>
<comment type="function">
    <text evidence="3">Required for maturation of 30S ribosomal subunits.</text>
</comment>
<evidence type="ECO:0000256" key="1">
    <source>
        <dbReference type="ARBA" id="ARBA00022490"/>
    </source>
</evidence>
<name>A0ABS5QQJ1_9LACO</name>
<dbReference type="Pfam" id="PF17384">
    <property type="entry name" value="DUF150_C"/>
    <property type="match status" value="1"/>
</dbReference>
<dbReference type="Pfam" id="PF02576">
    <property type="entry name" value="RimP_N"/>
    <property type="match status" value="1"/>
</dbReference>
<dbReference type="InterPro" id="IPR003728">
    <property type="entry name" value="Ribosome_maturation_RimP"/>
</dbReference>
<evidence type="ECO:0000313" key="7">
    <source>
        <dbReference type="Proteomes" id="UP001519418"/>
    </source>
</evidence>
<organism evidence="6 7">
    <name type="scientific">Fructobacillus papyriferae</name>
    <dbReference type="NCBI Taxonomy" id="2713171"/>
    <lineage>
        <taxon>Bacteria</taxon>
        <taxon>Bacillati</taxon>
        <taxon>Bacillota</taxon>
        <taxon>Bacilli</taxon>
        <taxon>Lactobacillales</taxon>
        <taxon>Lactobacillaceae</taxon>
        <taxon>Fructobacillus</taxon>
    </lineage>
</organism>
<dbReference type="RefSeq" id="WP_213819219.1">
    <property type="nucleotide sequence ID" value="NZ_JAAMFI010000001.1"/>
</dbReference>
<keyword evidence="2 3" id="KW-0690">Ribosome biogenesis</keyword>
<comment type="similarity">
    <text evidence="3">Belongs to the RimP family.</text>
</comment>
<protein>
    <recommendedName>
        <fullName evidence="3">Ribosome maturation factor RimP</fullName>
    </recommendedName>
</protein>
<dbReference type="InterPro" id="IPR028998">
    <property type="entry name" value="RimP_C"/>
</dbReference>
<dbReference type="InterPro" id="IPR035956">
    <property type="entry name" value="RimP_N_sf"/>
</dbReference>
<dbReference type="PANTHER" id="PTHR33867:SF1">
    <property type="entry name" value="RIBOSOME MATURATION FACTOR RIMP"/>
    <property type="match status" value="1"/>
</dbReference>
<dbReference type="SUPFAM" id="SSF75420">
    <property type="entry name" value="YhbC-like, N-terminal domain"/>
    <property type="match status" value="1"/>
</dbReference>
<comment type="caution">
    <text evidence="6">The sequence shown here is derived from an EMBL/GenBank/DDBJ whole genome shotgun (WGS) entry which is preliminary data.</text>
</comment>
<feature type="domain" description="Ribosome maturation factor RimP C-terminal" evidence="5">
    <location>
        <begin position="104"/>
        <end position="158"/>
    </location>
</feature>
<evidence type="ECO:0000259" key="4">
    <source>
        <dbReference type="Pfam" id="PF02576"/>
    </source>
</evidence>
<dbReference type="InterPro" id="IPR028989">
    <property type="entry name" value="RimP_N"/>
</dbReference>
<sequence>MAQAKNQALLDLVQPVIDAQGLMLWDLNVKKVAGQKTVELLVDLPKHAKISMNEITEFTQAMNEALDEAEVDPVPGEYMLDIASPGWDRALTERWHYTWAKEEGDPITVALFAAKDGQKKWTGQIDQLDDSKVTLLIDGEKKDFSFDEIAKAVVSVQFD</sequence>
<comment type="subcellular location">
    <subcellularLocation>
        <location evidence="3">Cytoplasm</location>
    </subcellularLocation>
</comment>
<dbReference type="CDD" id="cd01734">
    <property type="entry name" value="YlxS_C"/>
    <property type="match status" value="1"/>
</dbReference>
<dbReference type="HAMAP" id="MF_01077">
    <property type="entry name" value="RimP"/>
    <property type="match status" value="1"/>
</dbReference>
<dbReference type="PANTHER" id="PTHR33867">
    <property type="entry name" value="RIBOSOME MATURATION FACTOR RIMP"/>
    <property type="match status" value="1"/>
</dbReference>
<evidence type="ECO:0000259" key="5">
    <source>
        <dbReference type="Pfam" id="PF17384"/>
    </source>
</evidence>
<accession>A0ABS5QQJ1</accession>
<dbReference type="Gene3D" id="2.30.30.180">
    <property type="entry name" value="Ribosome maturation factor RimP, C-terminal domain"/>
    <property type="match status" value="1"/>
</dbReference>
<evidence type="ECO:0000256" key="2">
    <source>
        <dbReference type="ARBA" id="ARBA00022517"/>
    </source>
</evidence>
<dbReference type="Proteomes" id="UP001519418">
    <property type="component" value="Unassembled WGS sequence"/>
</dbReference>
<feature type="domain" description="Ribosome maturation factor RimP N-terminal" evidence="4">
    <location>
        <begin position="12"/>
        <end position="88"/>
    </location>
</feature>
<keyword evidence="7" id="KW-1185">Reference proteome</keyword>
<keyword evidence="1 3" id="KW-0963">Cytoplasm</keyword>
<evidence type="ECO:0000256" key="3">
    <source>
        <dbReference type="HAMAP-Rule" id="MF_01077"/>
    </source>
</evidence>
<evidence type="ECO:0000313" key="6">
    <source>
        <dbReference type="EMBL" id="MBS9334604.1"/>
    </source>
</evidence>
<reference evidence="6 7" key="1">
    <citation type="submission" date="2020-02" db="EMBL/GenBank/DDBJ databases">
        <title>Fructobacillus sp. isolated from paper mulberry of Taiwan.</title>
        <authorList>
            <person name="Lin S.-T."/>
        </authorList>
    </citation>
    <scope>NUCLEOTIDE SEQUENCE [LARGE SCALE GENOMIC DNA]</scope>
    <source>
        <strain evidence="6 7">M1-10</strain>
    </source>
</reference>
<dbReference type="SUPFAM" id="SSF74942">
    <property type="entry name" value="YhbC-like, C-terminal domain"/>
    <property type="match status" value="1"/>
</dbReference>
<proteinExistence type="inferred from homology"/>
<dbReference type="EMBL" id="JAAMFI010000001">
    <property type="protein sequence ID" value="MBS9334604.1"/>
    <property type="molecule type" value="Genomic_DNA"/>
</dbReference>
<dbReference type="InterPro" id="IPR036847">
    <property type="entry name" value="RimP_C_sf"/>
</dbReference>